<dbReference type="HOGENOM" id="CLU_2621613_0_0_1"/>
<evidence type="ECO:0000313" key="2">
    <source>
        <dbReference type="EMBL" id="EYE92843.1"/>
    </source>
</evidence>
<dbReference type="EMBL" id="KK088434">
    <property type="protein sequence ID" value="EYE92843.1"/>
    <property type="molecule type" value="Genomic_DNA"/>
</dbReference>
<dbReference type="GeneID" id="63697654"/>
<proteinExistence type="predicted"/>
<reference evidence="3" key="1">
    <citation type="journal article" date="2014" name="Nat. Commun.">
        <title>Genomic adaptations of the halophilic Dead Sea filamentous fungus Eurotium rubrum.</title>
        <authorList>
            <person name="Kis-Papo T."/>
            <person name="Weig A.R."/>
            <person name="Riley R."/>
            <person name="Persoh D."/>
            <person name="Salamov A."/>
            <person name="Sun H."/>
            <person name="Lipzen A."/>
            <person name="Wasser S.P."/>
            <person name="Rambold G."/>
            <person name="Grigoriev I.V."/>
            <person name="Nevo E."/>
        </authorList>
    </citation>
    <scope>NUCLEOTIDE SEQUENCE [LARGE SCALE GENOMIC DNA]</scope>
    <source>
        <strain evidence="3">CBS 135680</strain>
    </source>
</reference>
<evidence type="ECO:0000256" key="1">
    <source>
        <dbReference type="SAM" id="SignalP"/>
    </source>
</evidence>
<dbReference type="Proteomes" id="UP000019804">
    <property type="component" value="Unassembled WGS sequence"/>
</dbReference>
<feature type="signal peptide" evidence="1">
    <location>
        <begin position="1"/>
        <end position="17"/>
    </location>
</feature>
<gene>
    <name evidence="2" type="ORF">EURHEDRAFT_414797</name>
</gene>
<organism evidence="2 3">
    <name type="scientific">Aspergillus ruber (strain CBS 135680)</name>
    <dbReference type="NCBI Taxonomy" id="1388766"/>
    <lineage>
        <taxon>Eukaryota</taxon>
        <taxon>Fungi</taxon>
        <taxon>Dikarya</taxon>
        <taxon>Ascomycota</taxon>
        <taxon>Pezizomycotina</taxon>
        <taxon>Eurotiomycetes</taxon>
        <taxon>Eurotiomycetidae</taxon>
        <taxon>Eurotiales</taxon>
        <taxon>Aspergillaceae</taxon>
        <taxon>Aspergillus</taxon>
        <taxon>Aspergillus subgen. Aspergillus</taxon>
    </lineage>
</organism>
<dbReference type="OrthoDB" id="4488936at2759"/>
<evidence type="ECO:0000313" key="3">
    <source>
        <dbReference type="Proteomes" id="UP000019804"/>
    </source>
</evidence>
<keyword evidence="3" id="KW-1185">Reference proteome</keyword>
<accession>A0A017S725</accession>
<protein>
    <submittedName>
        <fullName evidence="2">Uncharacterized protein</fullName>
    </submittedName>
</protein>
<keyword evidence="1" id="KW-0732">Signal</keyword>
<feature type="chain" id="PRO_5001495722" evidence="1">
    <location>
        <begin position="18"/>
        <end position="78"/>
    </location>
</feature>
<dbReference type="AlphaFoldDB" id="A0A017S725"/>
<sequence>MQFTSLAIVFMANVAFAMPAPAPAAVGFSTLETRFNIVTECAGSKCRVDGKDYDCYVGTCSDGQHCGGPSVDNLACNM</sequence>
<name>A0A017S725_ASPRC</name>
<dbReference type="RefSeq" id="XP_040636531.1">
    <property type="nucleotide sequence ID" value="XM_040782530.1"/>
</dbReference>